<dbReference type="Gene3D" id="1.10.600.10">
    <property type="entry name" value="Farnesyl Diphosphate Synthase"/>
    <property type="match status" value="1"/>
</dbReference>
<dbReference type="PANTHER" id="PTHR12001:SF69">
    <property type="entry name" value="ALL TRANS-POLYPRENYL-DIPHOSPHATE SYNTHASE PDSS1"/>
    <property type="match status" value="1"/>
</dbReference>
<dbReference type="GO" id="GO:0004659">
    <property type="term" value="F:prenyltransferase activity"/>
    <property type="evidence" value="ECO:0007669"/>
    <property type="project" value="InterPro"/>
</dbReference>
<dbReference type="FunCoup" id="A0A146GC22">
    <property type="interactions" value="449"/>
</dbReference>
<proteinExistence type="inferred from homology"/>
<protein>
    <submittedName>
        <fullName evidence="7">Octaprenyl-diphosphate synthase</fullName>
    </submittedName>
</protein>
<gene>
    <name evidence="7" type="ORF">TSACC_22509</name>
</gene>
<name>A0A146GC22_TERSA</name>
<evidence type="ECO:0000313" key="8">
    <source>
        <dbReference type="Proteomes" id="UP000076023"/>
    </source>
</evidence>
<comment type="cofactor">
    <cofactor evidence="1">
        <name>Mg(2+)</name>
        <dbReference type="ChEBI" id="CHEBI:18420"/>
    </cofactor>
</comment>
<dbReference type="GO" id="GO:0008299">
    <property type="term" value="P:isoprenoid biosynthetic process"/>
    <property type="evidence" value="ECO:0007669"/>
    <property type="project" value="InterPro"/>
</dbReference>
<dbReference type="AlphaFoldDB" id="A0A146GC22"/>
<keyword evidence="3 6" id="KW-0808">Transferase</keyword>
<evidence type="ECO:0000256" key="3">
    <source>
        <dbReference type="ARBA" id="ARBA00022679"/>
    </source>
</evidence>
<comment type="caution">
    <text evidence="7">The sequence shown here is derived from an EMBL/GenBank/DDBJ whole genome shotgun (WGS) entry which is preliminary data.</text>
</comment>
<organism evidence="7 8">
    <name type="scientific">Terrimicrobium sacchariphilum</name>
    <dbReference type="NCBI Taxonomy" id="690879"/>
    <lineage>
        <taxon>Bacteria</taxon>
        <taxon>Pseudomonadati</taxon>
        <taxon>Verrucomicrobiota</taxon>
        <taxon>Terrimicrobiia</taxon>
        <taxon>Terrimicrobiales</taxon>
        <taxon>Terrimicrobiaceae</taxon>
        <taxon>Terrimicrobium</taxon>
    </lineage>
</organism>
<dbReference type="STRING" id="690879.TSACC_22509"/>
<dbReference type="RefSeq" id="WP_202815967.1">
    <property type="nucleotide sequence ID" value="NZ_BDCO01000002.1"/>
</dbReference>
<dbReference type="Proteomes" id="UP000076023">
    <property type="component" value="Unassembled WGS sequence"/>
</dbReference>
<dbReference type="SFLD" id="SFLDS00005">
    <property type="entry name" value="Isoprenoid_Synthase_Type_I"/>
    <property type="match status" value="1"/>
</dbReference>
<dbReference type="InterPro" id="IPR008949">
    <property type="entry name" value="Isoprenoid_synthase_dom_sf"/>
</dbReference>
<evidence type="ECO:0000313" key="7">
    <source>
        <dbReference type="EMBL" id="GAT34086.1"/>
    </source>
</evidence>
<dbReference type="Pfam" id="PF00348">
    <property type="entry name" value="polyprenyl_synt"/>
    <property type="match status" value="1"/>
</dbReference>
<dbReference type="EMBL" id="BDCO01000002">
    <property type="protein sequence ID" value="GAT34086.1"/>
    <property type="molecule type" value="Genomic_DNA"/>
</dbReference>
<reference evidence="8" key="1">
    <citation type="journal article" date="2017" name="Genome Announc.">
        <title>Draft Genome Sequence of Terrimicrobium sacchariphilum NM-5T, a Facultative Anaerobic Soil Bacterium of the Class Spartobacteria.</title>
        <authorList>
            <person name="Qiu Y.L."/>
            <person name="Tourlousse D.M."/>
            <person name="Matsuura N."/>
            <person name="Ohashi A."/>
            <person name="Sekiguchi Y."/>
        </authorList>
    </citation>
    <scope>NUCLEOTIDE SEQUENCE [LARGE SCALE GENOMIC DNA]</scope>
    <source>
        <strain evidence="8">NM-5</strain>
    </source>
</reference>
<dbReference type="SUPFAM" id="SSF48576">
    <property type="entry name" value="Terpenoid synthases"/>
    <property type="match status" value="1"/>
</dbReference>
<sequence length="354" mass="37915">MKPTDKDTSVDQSPSSFVHEVAKAVPGLARFADALELINPHLISVEERIRAQALEFDPAIEGYVSYVSNKGGKRLRPVLALLAGGASGEITSGHVDLAVVVELIHVATLVHDDIMDGADIRRDQPTANAKWGNSLSVLLGDCLFAHALRLAAAYGDPTICLRIADASAEVCSGEIIQTQRRYDLNLSTAEYYRVIEMKTAALFAVACELGAYISKADRKVIDALKAFGSKIGVAYQIYDDCLDLAGTEEEFGKTLGTDIRKGKFTLPILLMLQGPEGADLERLRALLVSGEEGGEAELREMIRQSGSVTAAAQVAEKLIAEASQELASIPSNRYVEGLQAIANHVGVLIKALLA</sequence>
<keyword evidence="4" id="KW-0479">Metal-binding</keyword>
<dbReference type="InterPro" id="IPR000092">
    <property type="entry name" value="Polyprenyl_synt"/>
</dbReference>
<dbReference type="GO" id="GO:0046872">
    <property type="term" value="F:metal ion binding"/>
    <property type="evidence" value="ECO:0007669"/>
    <property type="project" value="UniProtKB-KW"/>
</dbReference>
<evidence type="ECO:0000256" key="5">
    <source>
        <dbReference type="ARBA" id="ARBA00022842"/>
    </source>
</evidence>
<evidence type="ECO:0000256" key="6">
    <source>
        <dbReference type="RuleBase" id="RU004466"/>
    </source>
</evidence>
<evidence type="ECO:0000256" key="2">
    <source>
        <dbReference type="ARBA" id="ARBA00006706"/>
    </source>
</evidence>
<dbReference type="CDD" id="cd00685">
    <property type="entry name" value="Trans_IPPS_HT"/>
    <property type="match status" value="1"/>
</dbReference>
<comment type="similarity">
    <text evidence="2 6">Belongs to the FPP/GGPP synthase family.</text>
</comment>
<dbReference type="PANTHER" id="PTHR12001">
    <property type="entry name" value="GERANYLGERANYL PYROPHOSPHATE SYNTHASE"/>
    <property type="match status" value="1"/>
</dbReference>
<keyword evidence="8" id="KW-1185">Reference proteome</keyword>
<evidence type="ECO:0000256" key="4">
    <source>
        <dbReference type="ARBA" id="ARBA00022723"/>
    </source>
</evidence>
<evidence type="ECO:0000256" key="1">
    <source>
        <dbReference type="ARBA" id="ARBA00001946"/>
    </source>
</evidence>
<dbReference type="InParanoid" id="A0A146GC22"/>
<accession>A0A146GC22</accession>
<keyword evidence="5" id="KW-0460">Magnesium</keyword>